<dbReference type="SUPFAM" id="SSF54518">
    <property type="entry name" value="Tubby C-terminal domain-like"/>
    <property type="match status" value="1"/>
</dbReference>
<dbReference type="Gene3D" id="2.40.160.200">
    <property type="entry name" value="LURP1-related"/>
    <property type="match status" value="1"/>
</dbReference>
<accession>A0A251RY57</accession>
<keyword evidence="4" id="KW-1185">Reference proteome</keyword>
<proteinExistence type="inferred from homology"/>
<dbReference type="InterPro" id="IPR007612">
    <property type="entry name" value="LOR"/>
</dbReference>
<evidence type="ECO:0000313" key="2">
    <source>
        <dbReference type="EMBL" id="KAF5759582.1"/>
    </source>
</evidence>
<dbReference type="OrthoDB" id="1717754at2759"/>
<comment type="similarity">
    <text evidence="1">Belongs to the LOR family.</text>
</comment>
<dbReference type="EMBL" id="CM007905">
    <property type="protein sequence ID" value="OTF91405.1"/>
    <property type="molecule type" value="Genomic_DNA"/>
</dbReference>
<dbReference type="InterPro" id="IPR025659">
    <property type="entry name" value="Tubby-like_C"/>
</dbReference>
<dbReference type="PANTHER" id="PTHR31087:SF122">
    <property type="entry name" value="TUBBY-LIKE PROTEIN"/>
    <property type="match status" value="1"/>
</dbReference>
<dbReference type="PANTHER" id="PTHR31087">
    <property type="match status" value="1"/>
</dbReference>
<dbReference type="Pfam" id="PF04525">
    <property type="entry name" value="LOR"/>
    <property type="match status" value="1"/>
</dbReference>
<reference evidence="2" key="3">
    <citation type="submission" date="2020-06" db="EMBL/GenBank/DDBJ databases">
        <title>Helianthus annuus Genome sequencing and assembly Release 2.</title>
        <authorList>
            <person name="Gouzy J."/>
            <person name="Langlade N."/>
            <person name="Munos S."/>
        </authorList>
    </citation>
    <scope>NUCLEOTIDE SEQUENCE</scope>
    <source>
        <tissue evidence="2">Leaves</tissue>
    </source>
</reference>
<protein>
    <submittedName>
        <fullName evidence="3">Putative tubby C-terminal-like domain-containing protein</fullName>
    </submittedName>
    <submittedName>
        <fullName evidence="2">Tubby-like protein</fullName>
    </submittedName>
</protein>
<dbReference type="InParanoid" id="A0A251RY57"/>
<reference evidence="2 4" key="1">
    <citation type="journal article" date="2017" name="Nature">
        <title>The sunflower genome provides insights into oil metabolism, flowering and Asterid evolution.</title>
        <authorList>
            <person name="Badouin H."/>
            <person name="Gouzy J."/>
            <person name="Grassa C.J."/>
            <person name="Murat F."/>
            <person name="Staton S.E."/>
            <person name="Cottret L."/>
            <person name="Lelandais-Briere C."/>
            <person name="Owens G.L."/>
            <person name="Carrere S."/>
            <person name="Mayjonade B."/>
            <person name="Legrand L."/>
            <person name="Gill N."/>
            <person name="Kane N.C."/>
            <person name="Bowers J.E."/>
            <person name="Hubner S."/>
            <person name="Bellec A."/>
            <person name="Berard A."/>
            <person name="Berges H."/>
            <person name="Blanchet N."/>
            <person name="Boniface M.C."/>
            <person name="Brunel D."/>
            <person name="Catrice O."/>
            <person name="Chaidir N."/>
            <person name="Claudel C."/>
            <person name="Donnadieu C."/>
            <person name="Faraut T."/>
            <person name="Fievet G."/>
            <person name="Helmstetter N."/>
            <person name="King M."/>
            <person name="Knapp S.J."/>
            <person name="Lai Z."/>
            <person name="Le Paslier M.C."/>
            <person name="Lippi Y."/>
            <person name="Lorenzon L."/>
            <person name="Mandel J.R."/>
            <person name="Marage G."/>
            <person name="Marchand G."/>
            <person name="Marquand E."/>
            <person name="Bret-Mestries E."/>
            <person name="Morien E."/>
            <person name="Nambeesan S."/>
            <person name="Nguyen T."/>
            <person name="Pegot-Espagnet P."/>
            <person name="Pouilly N."/>
            <person name="Raftis F."/>
            <person name="Sallet E."/>
            <person name="Schiex T."/>
            <person name="Thomas J."/>
            <person name="Vandecasteele C."/>
            <person name="Vares D."/>
            <person name="Vear F."/>
            <person name="Vautrin S."/>
            <person name="Crespi M."/>
            <person name="Mangin B."/>
            <person name="Burke J.M."/>
            <person name="Salse J."/>
            <person name="Munos S."/>
            <person name="Vincourt P."/>
            <person name="Rieseberg L.H."/>
            <person name="Langlade N.B."/>
        </authorList>
    </citation>
    <scope>NUCLEOTIDE SEQUENCE [LARGE SCALE GENOMIC DNA]</scope>
    <source>
        <strain evidence="4">cv. SF193</strain>
        <tissue evidence="2">Leaves</tissue>
    </source>
</reference>
<evidence type="ECO:0000313" key="3">
    <source>
        <dbReference type="EMBL" id="OTF91405.1"/>
    </source>
</evidence>
<sequence length="239" mass="26687">MAQPCYPPSPNPICVIGSQFVAPYPFEVIIVRKSSGDHLITDVNHKIMFKVKRRSTSFHDQRLIVDADDKPIVLIREKILTAHSGWKAYKGGNSNADSEKIFITKTPKIMHSKGNVHVFLDKKTSSKDSCDFNVTGSWSNRSCTIYIGDSSTIIAQMHNMEPPENVKDKFMVKIYPYVDYAFVVTLMVIVEAMKSSYIDNDDADNDDTDKDDADHAIGDVVESIGDVGVVAEVIGKMFF</sequence>
<dbReference type="InterPro" id="IPR038595">
    <property type="entry name" value="LOR_sf"/>
</dbReference>
<dbReference type="EMBL" id="MNCJ02000331">
    <property type="protein sequence ID" value="KAF5759582.1"/>
    <property type="molecule type" value="Genomic_DNA"/>
</dbReference>
<gene>
    <name evidence="3" type="ORF">HannXRQ_Chr16g0510371</name>
    <name evidence="2" type="ORF">HanXRQr2_Chr16g0742971</name>
</gene>
<dbReference type="AlphaFoldDB" id="A0A251RY57"/>
<evidence type="ECO:0000256" key="1">
    <source>
        <dbReference type="ARBA" id="ARBA00005437"/>
    </source>
</evidence>
<dbReference type="STRING" id="4232.A0A251RY57"/>
<reference evidence="3" key="2">
    <citation type="submission" date="2017-02" db="EMBL/GenBank/DDBJ databases">
        <title>Sunflower complete genome.</title>
        <authorList>
            <person name="Langlade N."/>
            <person name="Munos S."/>
        </authorList>
    </citation>
    <scope>NUCLEOTIDE SEQUENCE [LARGE SCALE GENOMIC DNA]</scope>
    <source>
        <tissue evidence="3">Leaves</tissue>
    </source>
</reference>
<name>A0A251RY57_HELAN</name>
<organism evidence="3 4">
    <name type="scientific">Helianthus annuus</name>
    <name type="common">Common sunflower</name>
    <dbReference type="NCBI Taxonomy" id="4232"/>
    <lineage>
        <taxon>Eukaryota</taxon>
        <taxon>Viridiplantae</taxon>
        <taxon>Streptophyta</taxon>
        <taxon>Embryophyta</taxon>
        <taxon>Tracheophyta</taxon>
        <taxon>Spermatophyta</taxon>
        <taxon>Magnoliopsida</taxon>
        <taxon>eudicotyledons</taxon>
        <taxon>Gunneridae</taxon>
        <taxon>Pentapetalae</taxon>
        <taxon>asterids</taxon>
        <taxon>campanulids</taxon>
        <taxon>Asterales</taxon>
        <taxon>Asteraceae</taxon>
        <taxon>Asteroideae</taxon>
        <taxon>Heliantheae alliance</taxon>
        <taxon>Heliantheae</taxon>
        <taxon>Helianthus</taxon>
    </lineage>
</organism>
<evidence type="ECO:0000313" key="4">
    <source>
        <dbReference type="Proteomes" id="UP000215914"/>
    </source>
</evidence>
<dbReference type="Proteomes" id="UP000215914">
    <property type="component" value="Chromosome 16"/>
</dbReference>
<dbReference type="OMA" id="PICVIGS"/>
<dbReference type="Gramene" id="mRNA:HanXRQr2_Chr16g0742971">
    <property type="protein sequence ID" value="mRNA:HanXRQr2_Chr16g0742971"/>
    <property type="gene ID" value="HanXRQr2_Chr16g0742971"/>
</dbReference>